<gene>
    <name evidence="1" type="ORF">ACFSGJ_07985</name>
</gene>
<dbReference type="EMBL" id="JBHUGH010000005">
    <property type="protein sequence ID" value="MFD1912153.1"/>
    <property type="molecule type" value="Genomic_DNA"/>
</dbReference>
<dbReference type="Proteomes" id="UP001597353">
    <property type="component" value="Unassembled WGS sequence"/>
</dbReference>
<protein>
    <submittedName>
        <fullName evidence="1">Uncharacterized protein</fullName>
    </submittedName>
</protein>
<evidence type="ECO:0000313" key="2">
    <source>
        <dbReference type="Proteomes" id="UP001597353"/>
    </source>
</evidence>
<proteinExistence type="predicted"/>
<organism evidence="1 2">
    <name type="scientific">Halodurantibacterium flavum</name>
    <dbReference type="NCBI Taxonomy" id="1382802"/>
    <lineage>
        <taxon>Bacteria</taxon>
        <taxon>Pseudomonadati</taxon>
        <taxon>Pseudomonadota</taxon>
        <taxon>Alphaproteobacteria</taxon>
        <taxon>Rhodobacterales</taxon>
        <taxon>Paracoccaceae</taxon>
        <taxon>Halodurantibacterium</taxon>
    </lineage>
</organism>
<accession>A0ABW4S4V7</accession>
<evidence type="ECO:0000313" key="1">
    <source>
        <dbReference type="EMBL" id="MFD1912153.1"/>
    </source>
</evidence>
<comment type="caution">
    <text evidence="1">The sequence shown here is derived from an EMBL/GenBank/DDBJ whole genome shotgun (WGS) entry which is preliminary data.</text>
</comment>
<sequence length="110" mass="11992">MGILIKNNLIQDCDTGISVRAISPPEMLIAGNRMERIRGTAIDLVFLTDRFPVLRNAAPDLLQEASRKVAAAPPEIREATLRSTRLGKWLSGQSFVDWAALAVAFSSLVS</sequence>
<name>A0ABW4S4V7_9RHOB</name>
<keyword evidence="2" id="KW-1185">Reference proteome</keyword>
<reference evidence="2" key="1">
    <citation type="journal article" date="2019" name="Int. J. Syst. Evol. Microbiol.">
        <title>The Global Catalogue of Microorganisms (GCM) 10K type strain sequencing project: providing services to taxonomists for standard genome sequencing and annotation.</title>
        <authorList>
            <consortium name="The Broad Institute Genomics Platform"/>
            <consortium name="The Broad Institute Genome Sequencing Center for Infectious Disease"/>
            <person name="Wu L."/>
            <person name="Ma J."/>
        </authorList>
    </citation>
    <scope>NUCLEOTIDE SEQUENCE [LARGE SCALE GENOMIC DNA]</scope>
    <source>
        <strain evidence="2">CGMCC 4.7242</strain>
    </source>
</reference>
<dbReference type="RefSeq" id="WP_390260546.1">
    <property type="nucleotide sequence ID" value="NZ_JBHUGH010000005.1"/>
</dbReference>